<keyword evidence="3" id="KW-1185">Reference proteome</keyword>
<dbReference type="AlphaFoldDB" id="A0A804KKS3"/>
<gene>
    <name evidence="1" type="ORF">GSMUA_236080.1</name>
</gene>
<organism evidence="2 3">
    <name type="scientific">Musa acuminata subsp. malaccensis</name>
    <name type="common">Wild banana</name>
    <name type="synonym">Musa malaccensis</name>
    <dbReference type="NCBI Taxonomy" id="214687"/>
    <lineage>
        <taxon>Eukaryota</taxon>
        <taxon>Viridiplantae</taxon>
        <taxon>Streptophyta</taxon>
        <taxon>Embryophyta</taxon>
        <taxon>Tracheophyta</taxon>
        <taxon>Spermatophyta</taxon>
        <taxon>Magnoliopsida</taxon>
        <taxon>Liliopsida</taxon>
        <taxon>Zingiberales</taxon>
        <taxon>Musaceae</taxon>
        <taxon>Musa</taxon>
    </lineage>
</organism>
<dbReference type="EMBL" id="HG996474">
    <property type="protein sequence ID" value="CAG1835517.1"/>
    <property type="molecule type" value="Genomic_DNA"/>
</dbReference>
<proteinExistence type="predicted"/>
<accession>A0A804KKS3</accession>
<dbReference type="InParanoid" id="A0A804KKS3"/>
<reference evidence="2" key="2">
    <citation type="submission" date="2021-05" db="UniProtKB">
        <authorList>
            <consortium name="EnsemblPlants"/>
        </authorList>
    </citation>
    <scope>IDENTIFICATION</scope>
    <source>
        <strain evidence="2">subsp. malaccensis</strain>
    </source>
</reference>
<dbReference type="Gramene" id="Ma09_t17710.1">
    <property type="protein sequence ID" value="Ma09_p17710.1"/>
    <property type="gene ID" value="Ma09_g17710"/>
</dbReference>
<reference evidence="1" key="1">
    <citation type="submission" date="2021-03" db="EMBL/GenBank/DDBJ databases">
        <authorList>
            <consortium name="Genoscope - CEA"/>
            <person name="William W."/>
        </authorList>
    </citation>
    <scope>NUCLEOTIDE SEQUENCE</scope>
    <source>
        <strain evidence="1">Doubled-haploid Pahang</strain>
    </source>
</reference>
<dbReference type="Proteomes" id="UP000012960">
    <property type="component" value="Unplaced"/>
</dbReference>
<name>A0A804KKS3_MUSAM</name>
<dbReference type="EnsemblPlants" id="Ma09_t17710.1">
    <property type="protein sequence ID" value="Ma09_p17710.1"/>
    <property type="gene ID" value="Ma09_g17710"/>
</dbReference>
<evidence type="ECO:0000313" key="1">
    <source>
        <dbReference type="EMBL" id="CAG1835517.1"/>
    </source>
</evidence>
<protein>
    <submittedName>
        <fullName evidence="1">(wild Malaysian banana) hypothetical protein</fullName>
    </submittedName>
</protein>
<evidence type="ECO:0000313" key="2">
    <source>
        <dbReference type="EnsemblPlants" id="Ma09_p17710.1"/>
    </source>
</evidence>
<evidence type="ECO:0000313" key="3">
    <source>
        <dbReference type="Proteomes" id="UP000012960"/>
    </source>
</evidence>
<sequence length="168" mass="19594">MIRSQAFHMVRGFNLDLSSIAAPMCRLAEVDMKSSIAAIQLEMKGVIHTTNMTARSWRHHTVHKCWFFGTKKTKLNSTLGFLPSFDLEWLAAQERWGMCSFRFPSHTHQKATKVFGLMIETCESISCNIIMMLFELIGICQSFLACKLHPKFFFVNWCDRCFFHETWR</sequence>